<evidence type="ECO:0000256" key="2">
    <source>
        <dbReference type="SAM" id="SignalP"/>
    </source>
</evidence>
<feature type="compositionally biased region" description="Basic and acidic residues" evidence="1">
    <location>
        <begin position="130"/>
        <end position="154"/>
    </location>
</feature>
<sequence>MAFTQLISISMLTIYIIWQKFSKAEVDSLDDFVEVVEQSCAVNKAQPVGKAKITVFVAEKKEVWEKNKRDRGERTDEKWDSDKERGVSTKGNRKLELMEKAGDRGEVVRRWERKQRQGRRQGQVKGLGQSEKRERNLKGSEDNTEECGVKAESKNEEEEEEGKEGREEGKEGSDEAKEEEEAIVQQ</sequence>
<feature type="chain" id="PRO_5012553074" evidence="2">
    <location>
        <begin position="25"/>
        <end position="186"/>
    </location>
</feature>
<reference evidence="3" key="1">
    <citation type="submission" date="2017-05" db="UniProtKB">
        <authorList>
            <consortium name="EnsemblMetazoa"/>
        </authorList>
    </citation>
    <scope>IDENTIFICATION</scope>
</reference>
<dbReference type="InParanoid" id="A0A1X7UVM7"/>
<dbReference type="EnsemblMetazoa" id="Aqu2.1.32035_001">
    <property type="protein sequence ID" value="Aqu2.1.32035_001"/>
    <property type="gene ID" value="Aqu2.1.32035"/>
</dbReference>
<feature type="compositionally biased region" description="Basic and acidic residues" evidence="1">
    <location>
        <begin position="163"/>
        <end position="175"/>
    </location>
</feature>
<protein>
    <submittedName>
        <fullName evidence="3">Uncharacterized protein</fullName>
    </submittedName>
</protein>
<feature type="compositionally biased region" description="Acidic residues" evidence="1">
    <location>
        <begin position="176"/>
        <end position="186"/>
    </location>
</feature>
<feature type="compositionally biased region" description="Basic and acidic residues" evidence="1">
    <location>
        <begin position="66"/>
        <end position="110"/>
    </location>
</feature>
<feature type="region of interest" description="Disordered" evidence="1">
    <location>
        <begin position="66"/>
        <end position="186"/>
    </location>
</feature>
<feature type="signal peptide" evidence="2">
    <location>
        <begin position="1"/>
        <end position="24"/>
    </location>
</feature>
<accession>A0A1X7UVM7</accession>
<proteinExistence type="predicted"/>
<evidence type="ECO:0000313" key="3">
    <source>
        <dbReference type="EnsemblMetazoa" id="Aqu2.1.32035_001"/>
    </source>
</evidence>
<feature type="compositionally biased region" description="Low complexity" evidence="1">
    <location>
        <begin position="120"/>
        <end position="129"/>
    </location>
</feature>
<organism evidence="3">
    <name type="scientific">Amphimedon queenslandica</name>
    <name type="common">Sponge</name>
    <dbReference type="NCBI Taxonomy" id="400682"/>
    <lineage>
        <taxon>Eukaryota</taxon>
        <taxon>Metazoa</taxon>
        <taxon>Porifera</taxon>
        <taxon>Demospongiae</taxon>
        <taxon>Heteroscleromorpha</taxon>
        <taxon>Haplosclerida</taxon>
        <taxon>Niphatidae</taxon>
        <taxon>Amphimedon</taxon>
    </lineage>
</organism>
<name>A0A1X7UVM7_AMPQE</name>
<dbReference type="AlphaFoldDB" id="A0A1X7UVM7"/>
<evidence type="ECO:0000256" key="1">
    <source>
        <dbReference type="SAM" id="MobiDB-lite"/>
    </source>
</evidence>
<keyword evidence="2" id="KW-0732">Signal</keyword>